<keyword evidence="2" id="KW-0812">Transmembrane</keyword>
<feature type="region of interest" description="Disordered" evidence="1">
    <location>
        <begin position="155"/>
        <end position="198"/>
    </location>
</feature>
<feature type="transmembrane region" description="Helical" evidence="2">
    <location>
        <begin position="28"/>
        <end position="50"/>
    </location>
</feature>
<name>A0A9Q3EBE8_9BASI</name>
<evidence type="ECO:0000313" key="3">
    <source>
        <dbReference type="EMBL" id="MBW0515751.1"/>
    </source>
</evidence>
<dbReference type="EMBL" id="AVOT02024823">
    <property type="protein sequence ID" value="MBW0515751.1"/>
    <property type="molecule type" value="Genomic_DNA"/>
</dbReference>
<reference evidence="3" key="1">
    <citation type="submission" date="2021-03" db="EMBL/GenBank/DDBJ databases">
        <title>Draft genome sequence of rust myrtle Austropuccinia psidii MF-1, a brazilian biotype.</title>
        <authorList>
            <person name="Quecine M.C."/>
            <person name="Pachon D.M.R."/>
            <person name="Bonatelli M.L."/>
            <person name="Correr F.H."/>
            <person name="Franceschini L.M."/>
            <person name="Leite T.F."/>
            <person name="Margarido G.R.A."/>
            <person name="Almeida C.A."/>
            <person name="Ferrarezi J.A."/>
            <person name="Labate C.A."/>
        </authorList>
    </citation>
    <scope>NUCLEOTIDE SEQUENCE</scope>
    <source>
        <strain evidence="3">MF-1</strain>
    </source>
</reference>
<proteinExistence type="predicted"/>
<dbReference type="AlphaFoldDB" id="A0A9Q3EBE8"/>
<evidence type="ECO:0000256" key="2">
    <source>
        <dbReference type="SAM" id="Phobius"/>
    </source>
</evidence>
<evidence type="ECO:0000256" key="1">
    <source>
        <dbReference type="SAM" id="MobiDB-lite"/>
    </source>
</evidence>
<feature type="compositionally biased region" description="Polar residues" evidence="1">
    <location>
        <begin position="176"/>
        <end position="196"/>
    </location>
</feature>
<organism evidence="3 4">
    <name type="scientific">Austropuccinia psidii MF-1</name>
    <dbReference type="NCBI Taxonomy" id="1389203"/>
    <lineage>
        <taxon>Eukaryota</taxon>
        <taxon>Fungi</taxon>
        <taxon>Dikarya</taxon>
        <taxon>Basidiomycota</taxon>
        <taxon>Pucciniomycotina</taxon>
        <taxon>Pucciniomycetes</taxon>
        <taxon>Pucciniales</taxon>
        <taxon>Sphaerophragmiaceae</taxon>
        <taxon>Austropuccinia</taxon>
    </lineage>
</organism>
<sequence length="286" mass="30906">MSNLSQQPQQAFTLSWCSGAHHSSSWSVGHIICLWPIVPSWPYPAFIGLIGQFSTSPTPRPLSLFLGLGGVFILPGAYGPWPNPLYYGGFCLDGLFGPFRPPAGCNPQPKVRTPQSTVDGTIRPLLAQIQWGQKGPRGQLISPQGQVGQPESVLALKPNQPKSGHNSAHGLWQPPEATSSSPSKDSPQVQGNNFPSSMHPALKHPGVVHIWYKMPLCSILLSNPMVMLSGPNYVIPTQVPNPSPIPKDDFSAIQSGKSLVATRRPFKDPNHLVLQELGCQFSSALF</sequence>
<gene>
    <name evidence="3" type="ORF">O181_055466</name>
</gene>
<feature type="transmembrane region" description="Helical" evidence="2">
    <location>
        <begin position="62"/>
        <end position="81"/>
    </location>
</feature>
<keyword evidence="4" id="KW-1185">Reference proteome</keyword>
<comment type="caution">
    <text evidence="3">The sequence shown here is derived from an EMBL/GenBank/DDBJ whole genome shotgun (WGS) entry which is preliminary data.</text>
</comment>
<protein>
    <submittedName>
        <fullName evidence="3">Uncharacterized protein</fullName>
    </submittedName>
</protein>
<accession>A0A9Q3EBE8</accession>
<evidence type="ECO:0000313" key="4">
    <source>
        <dbReference type="Proteomes" id="UP000765509"/>
    </source>
</evidence>
<keyword evidence="2" id="KW-1133">Transmembrane helix</keyword>
<dbReference type="Proteomes" id="UP000765509">
    <property type="component" value="Unassembled WGS sequence"/>
</dbReference>
<keyword evidence="2" id="KW-0472">Membrane</keyword>